<comment type="caution">
    <text evidence="2">The sequence shown here is derived from an EMBL/GenBank/DDBJ whole genome shotgun (WGS) entry which is preliminary data.</text>
</comment>
<feature type="compositionally biased region" description="Basic residues" evidence="1">
    <location>
        <begin position="88"/>
        <end position="99"/>
    </location>
</feature>
<accession>A0A9N7YQ02</accession>
<dbReference type="Proteomes" id="UP001153269">
    <property type="component" value="Unassembled WGS sequence"/>
</dbReference>
<feature type="compositionally biased region" description="Polar residues" evidence="1">
    <location>
        <begin position="100"/>
        <end position="109"/>
    </location>
</feature>
<name>A0A9N7YQ02_PLEPL</name>
<evidence type="ECO:0000313" key="2">
    <source>
        <dbReference type="EMBL" id="CAB1433623.1"/>
    </source>
</evidence>
<dbReference type="AlphaFoldDB" id="A0A9N7YQ02"/>
<sequence>MQSLYQDLLPVHLDPESNLVSAPTQVPPPPPPHPPPPASLHGTSAHLFPANPDTVTHVAPPTAADGVTMGNRVLASSISISIPLLVRRRRGRRRRRRRSSSPPKDSTCYTAAAFPAN</sequence>
<protein>
    <submittedName>
        <fullName evidence="2">Uncharacterized protein</fullName>
    </submittedName>
</protein>
<gene>
    <name evidence="2" type="ORF">PLEPLA_LOCUS21714</name>
</gene>
<proteinExistence type="predicted"/>
<feature type="compositionally biased region" description="Pro residues" evidence="1">
    <location>
        <begin position="25"/>
        <end position="38"/>
    </location>
</feature>
<keyword evidence="3" id="KW-1185">Reference proteome</keyword>
<dbReference type="EMBL" id="CADEAL010001580">
    <property type="protein sequence ID" value="CAB1433623.1"/>
    <property type="molecule type" value="Genomic_DNA"/>
</dbReference>
<evidence type="ECO:0000313" key="3">
    <source>
        <dbReference type="Proteomes" id="UP001153269"/>
    </source>
</evidence>
<feature type="region of interest" description="Disordered" evidence="1">
    <location>
        <begin position="88"/>
        <end position="117"/>
    </location>
</feature>
<evidence type="ECO:0000256" key="1">
    <source>
        <dbReference type="SAM" id="MobiDB-lite"/>
    </source>
</evidence>
<organism evidence="2 3">
    <name type="scientific">Pleuronectes platessa</name>
    <name type="common">European plaice</name>
    <dbReference type="NCBI Taxonomy" id="8262"/>
    <lineage>
        <taxon>Eukaryota</taxon>
        <taxon>Metazoa</taxon>
        <taxon>Chordata</taxon>
        <taxon>Craniata</taxon>
        <taxon>Vertebrata</taxon>
        <taxon>Euteleostomi</taxon>
        <taxon>Actinopterygii</taxon>
        <taxon>Neopterygii</taxon>
        <taxon>Teleostei</taxon>
        <taxon>Neoteleostei</taxon>
        <taxon>Acanthomorphata</taxon>
        <taxon>Carangaria</taxon>
        <taxon>Pleuronectiformes</taxon>
        <taxon>Pleuronectoidei</taxon>
        <taxon>Pleuronectidae</taxon>
        <taxon>Pleuronectes</taxon>
    </lineage>
</organism>
<reference evidence="2" key="1">
    <citation type="submission" date="2020-03" db="EMBL/GenBank/DDBJ databases">
        <authorList>
            <person name="Weist P."/>
        </authorList>
    </citation>
    <scope>NUCLEOTIDE SEQUENCE</scope>
</reference>
<feature type="region of interest" description="Disordered" evidence="1">
    <location>
        <begin position="1"/>
        <end position="55"/>
    </location>
</feature>